<accession>A0A8J2WEB0</accession>
<evidence type="ECO:0000256" key="1">
    <source>
        <dbReference type="ARBA" id="ARBA00004141"/>
    </source>
</evidence>
<organism evidence="7 8">
    <name type="scientific">Pelagomonas calceolata</name>
    <dbReference type="NCBI Taxonomy" id="35677"/>
    <lineage>
        <taxon>Eukaryota</taxon>
        <taxon>Sar</taxon>
        <taxon>Stramenopiles</taxon>
        <taxon>Ochrophyta</taxon>
        <taxon>Pelagophyceae</taxon>
        <taxon>Pelagomonadales</taxon>
        <taxon>Pelagomonadaceae</taxon>
        <taxon>Pelagomonas</taxon>
    </lineage>
</organism>
<evidence type="ECO:0000313" key="7">
    <source>
        <dbReference type="EMBL" id="CAH0364935.1"/>
    </source>
</evidence>
<comment type="subcellular location">
    <subcellularLocation>
        <location evidence="1">Membrane</location>
        <topology evidence="1">Multi-pass membrane protein</topology>
    </subcellularLocation>
</comment>
<dbReference type="AlphaFoldDB" id="A0A8J2WEB0"/>
<keyword evidence="6" id="KW-0732">Signal</keyword>
<evidence type="ECO:0000256" key="3">
    <source>
        <dbReference type="ARBA" id="ARBA00022989"/>
    </source>
</evidence>
<feature type="transmembrane region" description="Helical" evidence="5">
    <location>
        <begin position="117"/>
        <end position="138"/>
    </location>
</feature>
<feature type="transmembrane region" description="Helical" evidence="5">
    <location>
        <begin position="87"/>
        <end position="105"/>
    </location>
</feature>
<name>A0A8J2WEB0_9STRA</name>
<evidence type="ECO:0000313" key="8">
    <source>
        <dbReference type="Proteomes" id="UP000789595"/>
    </source>
</evidence>
<feature type="signal peptide" evidence="6">
    <location>
        <begin position="1"/>
        <end position="17"/>
    </location>
</feature>
<keyword evidence="4 5" id="KW-0472">Membrane</keyword>
<protein>
    <recommendedName>
        <fullName evidence="9">LrgB-like protein</fullName>
    </recommendedName>
</protein>
<dbReference type="PANTHER" id="PTHR30249:SF0">
    <property type="entry name" value="PLASTIDAL GLYCOLATE_GLYCERATE TRANSLOCATOR 1, CHLOROPLASTIC"/>
    <property type="match status" value="1"/>
</dbReference>
<sequence>MPRPALLLLAAWQAVTAFRVPAPVLQRKKLLAPAKLPPPLRAAAADDAAVEKVEKPPLTPRLAGFAALAIADEACRVAFKGSGLPHSLAGGGALVALLIATGSIGEKLHKKLLAPGATLLLSWMPVFFAPALVLLPLAEPVVATARDAAALAVVVFGGLAVSLSATALAVSTVCSDECTAASDTWSKSRPAQVPFGSPLLKPLGVATLLSGVLAAQGKLAFKRPYFVAATLGSFVFGSRFASSLAKSESKTKKALARALHPVAQCALVTTVACRILAKATSKTTTATLKSYATLAGAPLQRLLGASVLALACGVYGRRREVKDNWKPVAAGTVSGVGVGLYGTALAARAVQLPKAARYALLPRCITSPLAVAVCTALQTDAAAAVALVVVTGVLGAAFGPSALDALGTKDPVARGMAMGAAAHGIGTAQMGDEPDAQPFAAIAMSLVGAASVVAAATPASRALLLRAAGV</sequence>
<reference evidence="7" key="1">
    <citation type="submission" date="2021-11" db="EMBL/GenBank/DDBJ databases">
        <authorList>
            <consortium name="Genoscope - CEA"/>
            <person name="William W."/>
        </authorList>
    </citation>
    <scope>NUCLEOTIDE SEQUENCE</scope>
</reference>
<dbReference type="InterPro" id="IPR007300">
    <property type="entry name" value="CidB/LrgB"/>
</dbReference>
<evidence type="ECO:0000256" key="6">
    <source>
        <dbReference type="SAM" id="SignalP"/>
    </source>
</evidence>
<dbReference type="PANTHER" id="PTHR30249">
    <property type="entry name" value="PUTATIVE SEROTONIN TRANSPORTER"/>
    <property type="match status" value="1"/>
</dbReference>
<evidence type="ECO:0000256" key="4">
    <source>
        <dbReference type="ARBA" id="ARBA00023136"/>
    </source>
</evidence>
<evidence type="ECO:0008006" key="9">
    <source>
        <dbReference type="Google" id="ProtNLM"/>
    </source>
</evidence>
<feature type="chain" id="PRO_5035307156" description="LrgB-like protein" evidence="6">
    <location>
        <begin position="18"/>
        <end position="470"/>
    </location>
</feature>
<dbReference type="Proteomes" id="UP000789595">
    <property type="component" value="Unassembled WGS sequence"/>
</dbReference>
<feature type="transmembrane region" description="Helical" evidence="5">
    <location>
        <begin position="150"/>
        <end position="174"/>
    </location>
</feature>
<feature type="transmembrane region" description="Helical" evidence="5">
    <location>
        <begin position="384"/>
        <end position="403"/>
    </location>
</feature>
<keyword evidence="3 5" id="KW-1133">Transmembrane helix</keyword>
<dbReference type="GO" id="GO:0016020">
    <property type="term" value="C:membrane"/>
    <property type="evidence" value="ECO:0007669"/>
    <property type="project" value="UniProtKB-SubCell"/>
</dbReference>
<gene>
    <name evidence="7" type="ORF">PECAL_1P13280</name>
</gene>
<keyword evidence="2 5" id="KW-0812">Transmembrane</keyword>
<dbReference type="Pfam" id="PF04172">
    <property type="entry name" value="LrgB"/>
    <property type="match status" value="1"/>
</dbReference>
<evidence type="ECO:0000256" key="5">
    <source>
        <dbReference type="SAM" id="Phobius"/>
    </source>
</evidence>
<dbReference type="OrthoDB" id="2502820at2759"/>
<keyword evidence="8" id="KW-1185">Reference proteome</keyword>
<feature type="transmembrane region" description="Helical" evidence="5">
    <location>
        <begin position="439"/>
        <end position="457"/>
    </location>
</feature>
<dbReference type="EMBL" id="CAKKNE010000001">
    <property type="protein sequence ID" value="CAH0364935.1"/>
    <property type="molecule type" value="Genomic_DNA"/>
</dbReference>
<evidence type="ECO:0000256" key="2">
    <source>
        <dbReference type="ARBA" id="ARBA00022692"/>
    </source>
</evidence>
<proteinExistence type="predicted"/>
<comment type="caution">
    <text evidence="7">The sequence shown here is derived from an EMBL/GenBank/DDBJ whole genome shotgun (WGS) entry which is preliminary data.</text>
</comment>